<keyword evidence="2" id="KW-1185">Reference proteome</keyword>
<dbReference type="OrthoDB" id="2407806at2"/>
<organism evidence="1 2">
    <name type="scientific">Staphylococcus massiliensis S46</name>
    <dbReference type="NCBI Taxonomy" id="1229783"/>
    <lineage>
        <taxon>Bacteria</taxon>
        <taxon>Bacillati</taxon>
        <taxon>Bacillota</taxon>
        <taxon>Bacilli</taxon>
        <taxon>Bacillales</taxon>
        <taxon>Staphylococcaceae</taxon>
        <taxon>Staphylococcus</taxon>
    </lineage>
</organism>
<sequence length="117" mass="13577">MIEGAFSKEEVEAYTSIFGLDDRDGVPPLYLASVWPKFKMFQPFHRAEILLLKTSVSVHDILEVHTSYRFQLTHIRTKVLRGSIYYTFKLSVFKQSTLIVEVTQTFVQSEVSHEIFS</sequence>
<accession>K9AN36</accession>
<dbReference type="STRING" id="1229783.C273_07727"/>
<evidence type="ECO:0008006" key="3">
    <source>
        <dbReference type="Google" id="ProtNLM"/>
    </source>
</evidence>
<dbReference type="Proteomes" id="UP000009885">
    <property type="component" value="Unassembled WGS sequence"/>
</dbReference>
<name>K9AN36_9STAP</name>
<gene>
    <name evidence="1" type="ORF">C273_07727</name>
</gene>
<evidence type="ECO:0000313" key="1">
    <source>
        <dbReference type="EMBL" id="EKU47446.1"/>
    </source>
</evidence>
<evidence type="ECO:0000313" key="2">
    <source>
        <dbReference type="Proteomes" id="UP000009885"/>
    </source>
</evidence>
<reference evidence="1 2" key="1">
    <citation type="journal article" date="2013" name="Genome Announc.">
        <title>Genome Sequence of Staphylococcus massiliensis Strain S46, Isolated from the Surface of Healthy Human Skin.</title>
        <authorList>
            <person name="Srivastav R."/>
            <person name="Singh A."/>
            <person name="Jangir P.K."/>
            <person name="Kumari C."/>
            <person name="Muduli S."/>
            <person name="Sharma R."/>
        </authorList>
    </citation>
    <scope>NUCLEOTIDE SEQUENCE [LARGE SCALE GENOMIC DNA]</scope>
    <source>
        <strain evidence="1 2">S46</strain>
    </source>
</reference>
<protein>
    <recommendedName>
        <fullName evidence="3">Protein VraC</fullName>
    </recommendedName>
</protein>
<dbReference type="PATRIC" id="fig|1229783.3.peg.1558"/>
<comment type="caution">
    <text evidence="1">The sequence shown here is derived from an EMBL/GenBank/DDBJ whole genome shotgun (WGS) entry which is preliminary data.</text>
</comment>
<dbReference type="EMBL" id="AMSQ01000011">
    <property type="protein sequence ID" value="EKU47446.1"/>
    <property type="molecule type" value="Genomic_DNA"/>
</dbReference>
<dbReference type="AlphaFoldDB" id="K9AN36"/>
<proteinExistence type="predicted"/>